<dbReference type="EMBL" id="BKCP01007181">
    <property type="protein sequence ID" value="GER45032.1"/>
    <property type="molecule type" value="Genomic_DNA"/>
</dbReference>
<evidence type="ECO:0000256" key="1">
    <source>
        <dbReference type="SAM" id="MobiDB-lite"/>
    </source>
</evidence>
<keyword evidence="3" id="KW-1185">Reference proteome</keyword>
<organism evidence="2 3">
    <name type="scientific">Striga asiatica</name>
    <name type="common">Asiatic witchweed</name>
    <name type="synonym">Buchnera asiatica</name>
    <dbReference type="NCBI Taxonomy" id="4170"/>
    <lineage>
        <taxon>Eukaryota</taxon>
        <taxon>Viridiplantae</taxon>
        <taxon>Streptophyta</taxon>
        <taxon>Embryophyta</taxon>
        <taxon>Tracheophyta</taxon>
        <taxon>Spermatophyta</taxon>
        <taxon>Magnoliopsida</taxon>
        <taxon>eudicotyledons</taxon>
        <taxon>Gunneridae</taxon>
        <taxon>Pentapetalae</taxon>
        <taxon>asterids</taxon>
        <taxon>lamiids</taxon>
        <taxon>Lamiales</taxon>
        <taxon>Orobanchaceae</taxon>
        <taxon>Buchnereae</taxon>
        <taxon>Striga</taxon>
    </lineage>
</organism>
<dbReference type="InterPro" id="IPR021899">
    <property type="entry name" value="DUF3511"/>
</dbReference>
<dbReference type="PANTHER" id="PTHR33193">
    <property type="entry name" value="DOMAIN PROTEIN, PUTATIVE (DUF3511)-RELATED"/>
    <property type="match status" value="1"/>
</dbReference>
<feature type="region of interest" description="Disordered" evidence="1">
    <location>
        <begin position="1"/>
        <end position="76"/>
    </location>
</feature>
<feature type="compositionally biased region" description="Polar residues" evidence="1">
    <location>
        <begin position="19"/>
        <end position="40"/>
    </location>
</feature>
<evidence type="ECO:0000313" key="2">
    <source>
        <dbReference type="EMBL" id="GER45032.1"/>
    </source>
</evidence>
<gene>
    <name evidence="2" type="ORF">STAS_21954</name>
</gene>
<protein>
    <recommendedName>
        <fullName evidence="4">DUF3511 domain protein</fullName>
    </recommendedName>
</protein>
<reference evidence="3" key="1">
    <citation type="journal article" date="2019" name="Curr. Biol.">
        <title>Genome Sequence of Striga asiatica Provides Insight into the Evolution of Plant Parasitism.</title>
        <authorList>
            <person name="Yoshida S."/>
            <person name="Kim S."/>
            <person name="Wafula E.K."/>
            <person name="Tanskanen J."/>
            <person name="Kim Y.M."/>
            <person name="Honaas L."/>
            <person name="Yang Z."/>
            <person name="Spallek T."/>
            <person name="Conn C.E."/>
            <person name="Ichihashi Y."/>
            <person name="Cheong K."/>
            <person name="Cui S."/>
            <person name="Der J.P."/>
            <person name="Gundlach H."/>
            <person name="Jiao Y."/>
            <person name="Hori C."/>
            <person name="Ishida J.K."/>
            <person name="Kasahara H."/>
            <person name="Kiba T."/>
            <person name="Kim M.S."/>
            <person name="Koo N."/>
            <person name="Laohavisit A."/>
            <person name="Lee Y.H."/>
            <person name="Lumba S."/>
            <person name="McCourt P."/>
            <person name="Mortimer J.C."/>
            <person name="Mutuku J.M."/>
            <person name="Nomura T."/>
            <person name="Sasaki-Sekimoto Y."/>
            <person name="Seto Y."/>
            <person name="Wang Y."/>
            <person name="Wakatake T."/>
            <person name="Sakakibara H."/>
            <person name="Demura T."/>
            <person name="Yamaguchi S."/>
            <person name="Yoneyama K."/>
            <person name="Manabe R.I."/>
            <person name="Nelson D.C."/>
            <person name="Schulman A.H."/>
            <person name="Timko M.P."/>
            <person name="dePamphilis C.W."/>
            <person name="Choi D."/>
            <person name="Shirasu K."/>
        </authorList>
    </citation>
    <scope>NUCLEOTIDE SEQUENCE [LARGE SCALE GENOMIC DNA]</scope>
    <source>
        <strain evidence="3">cv. UVA1</strain>
    </source>
</reference>
<proteinExistence type="predicted"/>
<evidence type="ECO:0008006" key="4">
    <source>
        <dbReference type="Google" id="ProtNLM"/>
    </source>
</evidence>
<dbReference type="Pfam" id="PF12023">
    <property type="entry name" value="DUF3511"/>
    <property type="match status" value="1"/>
</dbReference>
<dbReference type="OrthoDB" id="1655903at2759"/>
<dbReference type="PANTHER" id="PTHR33193:SF43">
    <property type="entry name" value="TRANSMEMBRANE PROTEIN DDB_G0273707_DDB_G0273361-LIKE"/>
    <property type="match status" value="1"/>
</dbReference>
<evidence type="ECO:0000313" key="3">
    <source>
        <dbReference type="Proteomes" id="UP000325081"/>
    </source>
</evidence>
<sequence length="117" mass="13440">MEKFSRSKSTMDNPGVYPSSMQDLRSYSSTSGYNPNQNREFPSGDFKDMKIKKGNNCSKSSKISSSSSAKNWNFSMDPELQRKKRVASYKAYAVEGKMKSSLRKSFRWMKNIVHGLW</sequence>
<comment type="caution">
    <text evidence="2">The sequence shown here is derived from an EMBL/GenBank/DDBJ whole genome shotgun (WGS) entry which is preliminary data.</text>
</comment>
<feature type="compositionally biased region" description="Low complexity" evidence="1">
    <location>
        <begin position="54"/>
        <end position="75"/>
    </location>
</feature>
<name>A0A5A7QJH6_STRAF</name>
<dbReference type="Proteomes" id="UP000325081">
    <property type="component" value="Unassembled WGS sequence"/>
</dbReference>
<dbReference type="AlphaFoldDB" id="A0A5A7QJH6"/>
<accession>A0A5A7QJH6</accession>